<dbReference type="CDD" id="cd22164">
    <property type="entry name" value="F-box_AtSKIP19-like"/>
    <property type="match status" value="1"/>
</dbReference>
<dbReference type="EMBL" id="NBSK02000007">
    <property type="protein sequence ID" value="KAJ0196797.1"/>
    <property type="molecule type" value="Genomic_DNA"/>
</dbReference>
<reference evidence="2 3" key="1">
    <citation type="journal article" date="2017" name="Nat. Commun.">
        <title>Genome assembly with in vitro proximity ligation data and whole-genome triplication in lettuce.</title>
        <authorList>
            <person name="Reyes-Chin-Wo S."/>
            <person name="Wang Z."/>
            <person name="Yang X."/>
            <person name="Kozik A."/>
            <person name="Arikit S."/>
            <person name="Song C."/>
            <person name="Xia L."/>
            <person name="Froenicke L."/>
            <person name="Lavelle D.O."/>
            <person name="Truco M.J."/>
            <person name="Xia R."/>
            <person name="Zhu S."/>
            <person name="Xu C."/>
            <person name="Xu H."/>
            <person name="Xu X."/>
            <person name="Cox K."/>
            <person name="Korf I."/>
            <person name="Meyers B.C."/>
            <person name="Michelmore R.W."/>
        </authorList>
    </citation>
    <scope>NUCLEOTIDE SEQUENCE [LARGE SCALE GENOMIC DNA]</scope>
    <source>
        <strain evidence="3">cv. Salinas</strain>
        <tissue evidence="2">Seedlings</tissue>
    </source>
</reference>
<dbReference type="PANTHER" id="PTHR38926:SF2">
    <property type="entry name" value="F-BOX_LRR-REPEAT PROTEIN 21-RELATED"/>
    <property type="match status" value="1"/>
</dbReference>
<dbReference type="SUPFAM" id="SSF81383">
    <property type="entry name" value="F-box domain"/>
    <property type="match status" value="1"/>
</dbReference>
<accession>A0A9R1V1C4</accession>
<dbReference type="Proteomes" id="UP000235145">
    <property type="component" value="Unassembled WGS sequence"/>
</dbReference>
<dbReference type="AlphaFoldDB" id="A0A9R1V1C4"/>
<evidence type="ECO:0000313" key="2">
    <source>
        <dbReference type="EMBL" id="KAJ0196797.1"/>
    </source>
</evidence>
<feature type="domain" description="F-box" evidence="1">
    <location>
        <begin position="4"/>
        <end position="51"/>
    </location>
</feature>
<evidence type="ECO:0000259" key="1">
    <source>
        <dbReference type="PROSITE" id="PS50181"/>
    </source>
</evidence>
<proteinExistence type="predicted"/>
<dbReference type="Gene3D" id="3.80.10.10">
    <property type="entry name" value="Ribonuclease Inhibitor"/>
    <property type="match status" value="2"/>
</dbReference>
<dbReference type="Pfam" id="PF12937">
    <property type="entry name" value="F-box-like"/>
    <property type="match status" value="1"/>
</dbReference>
<keyword evidence="3" id="KW-1185">Reference proteome</keyword>
<dbReference type="PANTHER" id="PTHR38926">
    <property type="entry name" value="F-BOX DOMAIN CONTAINING PROTEIN, EXPRESSED"/>
    <property type="match status" value="1"/>
</dbReference>
<name>A0A9R1V1C4_LACSA</name>
<comment type="caution">
    <text evidence="2">The sequence shown here is derived from an EMBL/GenBank/DDBJ whole genome shotgun (WGS) entry which is preliminary data.</text>
</comment>
<dbReference type="InterPro" id="IPR036047">
    <property type="entry name" value="F-box-like_dom_sf"/>
</dbReference>
<sequence length="402" mass="46098">MKKSPNWLAMPHDVMVDIIQRLPTLEILNSARKVCRTWQRICKDPAMWKVIHMNTLYDGEDLEILTKHAVNLSCGELIDISIEYFGSNDLLSYIALRSSNLKCLSLTNCFHMTGSGLSRAVRKLARLEKLHISLIDINEEDIEVIGKNCSQLKSFDMSKPFRGRFKCDYHAFAIACYMPQLIHLKLFDNEMTNDGLEAILYGCPHLQSLDVRMCDNLDLGGNLGKLCMERIKDFKHSSTQNRGSTNFGPNHHLSSNNLKRLCLKDCHMCCFKITGRGLRRAVKRKLELHNICIKTEDILVIGRNCPQLKSFKMITVVIMHITNDELETILNGCPHLQSLDLRKCHNLDLDGNLGKLCIERIKDFKHESTGNCEFEFPSHLISVVWRTIMTVKEGIELIRLKR</sequence>
<gene>
    <name evidence="2" type="ORF">LSAT_V11C700354360</name>
</gene>
<organism evidence="2 3">
    <name type="scientific">Lactuca sativa</name>
    <name type="common">Garden lettuce</name>
    <dbReference type="NCBI Taxonomy" id="4236"/>
    <lineage>
        <taxon>Eukaryota</taxon>
        <taxon>Viridiplantae</taxon>
        <taxon>Streptophyta</taxon>
        <taxon>Embryophyta</taxon>
        <taxon>Tracheophyta</taxon>
        <taxon>Spermatophyta</taxon>
        <taxon>Magnoliopsida</taxon>
        <taxon>eudicotyledons</taxon>
        <taxon>Gunneridae</taxon>
        <taxon>Pentapetalae</taxon>
        <taxon>asterids</taxon>
        <taxon>campanulids</taxon>
        <taxon>Asterales</taxon>
        <taxon>Asteraceae</taxon>
        <taxon>Cichorioideae</taxon>
        <taxon>Cichorieae</taxon>
        <taxon>Lactucinae</taxon>
        <taxon>Lactuca</taxon>
    </lineage>
</organism>
<dbReference type="PROSITE" id="PS50181">
    <property type="entry name" value="FBOX"/>
    <property type="match status" value="1"/>
</dbReference>
<evidence type="ECO:0000313" key="3">
    <source>
        <dbReference type="Proteomes" id="UP000235145"/>
    </source>
</evidence>
<dbReference type="SUPFAM" id="SSF52047">
    <property type="entry name" value="RNI-like"/>
    <property type="match status" value="1"/>
</dbReference>
<dbReference type="GO" id="GO:1905761">
    <property type="term" value="F:SCF ubiquitin ligase complex binding"/>
    <property type="evidence" value="ECO:0000318"/>
    <property type="project" value="GO_Central"/>
</dbReference>
<dbReference type="InterPro" id="IPR001810">
    <property type="entry name" value="F-box_dom"/>
</dbReference>
<protein>
    <recommendedName>
        <fullName evidence="1">F-box domain-containing protein</fullName>
    </recommendedName>
</protein>
<dbReference type="InterPro" id="IPR001611">
    <property type="entry name" value="Leu-rich_rpt"/>
</dbReference>
<dbReference type="Pfam" id="PF13516">
    <property type="entry name" value="LRR_6"/>
    <property type="match status" value="2"/>
</dbReference>
<dbReference type="InterPro" id="IPR032675">
    <property type="entry name" value="LRR_dom_sf"/>
</dbReference>
<dbReference type="SMART" id="SM00256">
    <property type="entry name" value="FBOX"/>
    <property type="match status" value="1"/>
</dbReference>